<evidence type="ECO:0000259" key="1">
    <source>
        <dbReference type="Pfam" id="PF20236"/>
    </source>
</evidence>
<sequence length="202" mass="21932">MSTAHGEPAYVITTARSLGGLRTTFHSASTGFGEKGVEGVEGRGRLVATLAKNDMLPDTVTFYARDDTRKEEKLRAEKWLSGKKDETFPASFEHAGTTFTWSARDPIKARFGPIHPALLLMSSNTIDALAWYMPSKGRGVSPQERAGLQLSPAIDTDDVLCVKVLVSCVLALQRWLAKHRGPATLPPEAGIQSWMLTSTFAG</sequence>
<dbReference type="RefSeq" id="XP_007765147.1">
    <property type="nucleotide sequence ID" value="XM_007766957.1"/>
</dbReference>
<gene>
    <name evidence="2" type="ORF">CONPUDRAFT_150545</name>
</gene>
<dbReference type="GeneID" id="19202708"/>
<comment type="caution">
    <text evidence="2">The sequence shown here is derived from an EMBL/GenBank/DDBJ whole genome shotgun (WGS) entry which is preliminary data.</text>
</comment>
<keyword evidence="3" id="KW-1185">Reference proteome</keyword>
<evidence type="ECO:0000313" key="3">
    <source>
        <dbReference type="Proteomes" id="UP000053558"/>
    </source>
</evidence>
<dbReference type="InterPro" id="IPR046528">
    <property type="entry name" value="DUF6593"/>
</dbReference>
<dbReference type="KEGG" id="cput:CONPUDRAFT_150545"/>
<name>A0A5M3N406_CONPW</name>
<feature type="domain" description="DUF6593" evidence="1">
    <location>
        <begin position="4"/>
        <end position="170"/>
    </location>
</feature>
<accession>A0A5M3N406</accession>
<reference evidence="3" key="1">
    <citation type="journal article" date="2012" name="Science">
        <title>The Paleozoic origin of enzymatic lignin decomposition reconstructed from 31 fungal genomes.</title>
        <authorList>
            <person name="Floudas D."/>
            <person name="Binder M."/>
            <person name="Riley R."/>
            <person name="Barry K."/>
            <person name="Blanchette R.A."/>
            <person name="Henrissat B."/>
            <person name="Martinez A.T."/>
            <person name="Otillar R."/>
            <person name="Spatafora J.W."/>
            <person name="Yadav J.S."/>
            <person name="Aerts A."/>
            <person name="Benoit I."/>
            <person name="Boyd A."/>
            <person name="Carlson A."/>
            <person name="Copeland A."/>
            <person name="Coutinho P.M."/>
            <person name="de Vries R.P."/>
            <person name="Ferreira P."/>
            <person name="Findley K."/>
            <person name="Foster B."/>
            <person name="Gaskell J."/>
            <person name="Glotzer D."/>
            <person name="Gorecki P."/>
            <person name="Heitman J."/>
            <person name="Hesse C."/>
            <person name="Hori C."/>
            <person name="Igarashi K."/>
            <person name="Jurgens J.A."/>
            <person name="Kallen N."/>
            <person name="Kersten P."/>
            <person name="Kohler A."/>
            <person name="Kuees U."/>
            <person name="Kumar T.K.A."/>
            <person name="Kuo A."/>
            <person name="LaButti K."/>
            <person name="Larrondo L.F."/>
            <person name="Lindquist E."/>
            <person name="Ling A."/>
            <person name="Lombard V."/>
            <person name="Lucas S."/>
            <person name="Lundell T."/>
            <person name="Martin R."/>
            <person name="McLaughlin D.J."/>
            <person name="Morgenstern I."/>
            <person name="Morin E."/>
            <person name="Murat C."/>
            <person name="Nagy L.G."/>
            <person name="Nolan M."/>
            <person name="Ohm R.A."/>
            <person name="Patyshakuliyeva A."/>
            <person name="Rokas A."/>
            <person name="Ruiz-Duenas F.J."/>
            <person name="Sabat G."/>
            <person name="Salamov A."/>
            <person name="Samejima M."/>
            <person name="Schmutz J."/>
            <person name="Slot J.C."/>
            <person name="St John F."/>
            <person name="Stenlid J."/>
            <person name="Sun H."/>
            <person name="Sun S."/>
            <person name="Syed K."/>
            <person name="Tsang A."/>
            <person name="Wiebenga A."/>
            <person name="Young D."/>
            <person name="Pisabarro A."/>
            <person name="Eastwood D.C."/>
            <person name="Martin F."/>
            <person name="Cullen D."/>
            <person name="Grigoriev I.V."/>
            <person name="Hibbett D.S."/>
        </authorList>
    </citation>
    <scope>NUCLEOTIDE SEQUENCE [LARGE SCALE GENOMIC DNA]</scope>
    <source>
        <strain evidence="3">RWD-64-598 SS2</strain>
    </source>
</reference>
<organism evidence="2 3">
    <name type="scientific">Coniophora puteana (strain RWD-64-598)</name>
    <name type="common">Brown rot fungus</name>
    <dbReference type="NCBI Taxonomy" id="741705"/>
    <lineage>
        <taxon>Eukaryota</taxon>
        <taxon>Fungi</taxon>
        <taxon>Dikarya</taxon>
        <taxon>Basidiomycota</taxon>
        <taxon>Agaricomycotina</taxon>
        <taxon>Agaricomycetes</taxon>
        <taxon>Agaricomycetidae</taxon>
        <taxon>Boletales</taxon>
        <taxon>Coniophorineae</taxon>
        <taxon>Coniophoraceae</taxon>
        <taxon>Coniophora</taxon>
    </lineage>
</organism>
<dbReference type="AlphaFoldDB" id="A0A5M3N406"/>
<protein>
    <recommendedName>
        <fullName evidence="1">DUF6593 domain-containing protein</fullName>
    </recommendedName>
</protein>
<dbReference type="Pfam" id="PF20236">
    <property type="entry name" value="DUF6593"/>
    <property type="match status" value="1"/>
</dbReference>
<dbReference type="Proteomes" id="UP000053558">
    <property type="component" value="Unassembled WGS sequence"/>
</dbReference>
<evidence type="ECO:0000313" key="2">
    <source>
        <dbReference type="EMBL" id="EIW85764.1"/>
    </source>
</evidence>
<dbReference type="EMBL" id="JH711574">
    <property type="protein sequence ID" value="EIW85764.1"/>
    <property type="molecule type" value="Genomic_DNA"/>
</dbReference>
<proteinExistence type="predicted"/>